<accession>A0A163E165</accession>
<dbReference type="Proteomes" id="UP000077315">
    <property type="component" value="Unassembled WGS sequence"/>
</dbReference>
<dbReference type="Gene3D" id="1.20.1290.10">
    <property type="entry name" value="AhpD-like"/>
    <property type="match status" value="1"/>
</dbReference>
<gene>
    <name evidence="1" type="ORF">PHYBLDRAFT_144026</name>
</gene>
<sequence length="238" mass="26640">MELNKVLREIQGIFKESSNPISNQLWYIIAAVIISALNHPKDLTEIYAILSNSLNDQEISLEFKEAETVKVVLRLREAILKSFIVTGFPKAINGLQHLYDTTPEAIRDMIQTTPLRSEDTWEDISIQRERGNSLFKKIYGRYTDLVLTHMGSSHPDLAQAALHQLYGSILSETKIIGAKETSLIMVACLLCDNLPAQLKGHRYGALNNGATQNELELVDSAVKLLCNYYAQAPLPSKL</sequence>
<protein>
    <recommendedName>
        <fullName evidence="3">Carboxymuconolactone decarboxylase-like domain-containing protein</fullName>
    </recommendedName>
</protein>
<dbReference type="InParanoid" id="A0A163E165"/>
<dbReference type="InterPro" id="IPR052999">
    <property type="entry name" value="PTS1_Protein"/>
</dbReference>
<evidence type="ECO:0008006" key="3">
    <source>
        <dbReference type="Google" id="ProtNLM"/>
    </source>
</evidence>
<dbReference type="GeneID" id="28992036"/>
<dbReference type="RefSeq" id="XP_018292690.1">
    <property type="nucleotide sequence ID" value="XM_018431130.1"/>
</dbReference>
<proteinExistence type="predicted"/>
<dbReference type="PANTHER" id="PTHR28180:SF2">
    <property type="entry name" value="PEROXISOMAL PROTEIN 2"/>
    <property type="match status" value="1"/>
</dbReference>
<reference evidence="2" key="1">
    <citation type="submission" date="2015-06" db="EMBL/GenBank/DDBJ databases">
        <title>Expansion of signal transduction pathways in fungi by whole-genome duplication.</title>
        <authorList>
            <consortium name="DOE Joint Genome Institute"/>
            <person name="Corrochano L.M."/>
            <person name="Kuo A."/>
            <person name="Marcet-Houben M."/>
            <person name="Polaino S."/>
            <person name="Salamov A."/>
            <person name="Villalobos J.M."/>
            <person name="Alvarez M.I."/>
            <person name="Avalos J."/>
            <person name="Benito E.P."/>
            <person name="Benoit I."/>
            <person name="Burger G."/>
            <person name="Camino L.P."/>
            <person name="Canovas D."/>
            <person name="Cerda-Olmedo E."/>
            <person name="Cheng J.-F."/>
            <person name="Dominguez A."/>
            <person name="Elias M."/>
            <person name="Eslava A.P."/>
            <person name="Glaser F."/>
            <person name="Grimwood J."/>
            <person name="Gutierrez G."/>
            <person name="Heitman J."/>
            <person name="Henrissat B."/>
            <person name="Iturriaga E.A."/>
            <person name="Lang B.F."/>
            <person name="Lavin J.L."/>
            <person name="Lee S."/>
            <person name="Li W."/>
            <person name="Lindquist E."/>
            <person name="Lopez-Garcia S."/>
            <person name="Luque E.M."/>
            <person name="Marcos A.T."/>
            <person name="Martin J."/>
            <person name="McCluskey K."/>
            <person name="Medina H.R."/>
            <person name="Miralles-Duran A."/>
            <person name="Miyazaki A."/>
            <person name="Munoz-Torres E."/>
            <person name="Oguiza J.A."/>
            <person name="Ohm R."/>
            <person name="Olmedo M."/>
            <person name="Orejas M."/>
            <person name="Ortiz-Castellanos L."/>
            <person name="Pisabarro A.G."/>
            <person name="Rodriguez-Romero J."/>
            <person name="Ruiz-Herrera J."/>
            <person name="Ruiz-Vazquez R."/>
            <person name="Sanz C."/>
            <person name="Schackwitz W."/>
            <person name="Schmutz J."/>
            <person name="Shahriari M."/>
            <person name="Shelest E."/>
            <person name="Silva-Franco F."/>
            <person name="Soanes D."/>
            <person name="Syed K."/>
            <person name="Tagua V.G."/>
            <person name="Talbot N.J."/>
            <person name="Thon M."/>
            <person name="De vries R.P."/>
            <person name="Wiebenga A."/>
            <person name="Yadav J.S."/>
            <person name="Braun E.L."/>
            <person name="Baker S."/>
            <person name="Garre V."/>
            <person name="Horwitz B."/>
            <person name="Torres-Martinez S."/>
            <person name="Idnurm A."/>
            <person name="Herrera-Estrella A."/>
            <person name="Gabaldon T."/>
            <person name="Grigoriev I.V."/>
        </authorList>
    </citation>
    <scope>NUCLEOTIDE SEQUENCE [LARGE SCALE GENOMIC DNA]</scope>
    <source>
        <strain evidence="2">NRRL 1555(-)</strain>
    </source>
</reference>
<dbReference type="InterPro" id="IPR029032">
    <property type="entry name" value="AhpD-like"/>
</dbReference>
<evidence type="ECO:0000313" key="1">
    <source>
        <dbReference type="EMBL" id="OAD74650.1"/>
    </source>
</evidence>
<keyword evidence="2" id="KW-1185">Reference proteome</keyword>
<dbReference type="EMBL" id="KV440978">
    <property type="protein sequence ID" value="OAD74650.1"/>
    <property type="molecule type" value="Genomic_DNA"/>
</dbReference>
<dbReference type="OrthoDB" id="5537330at2759"/>
<dbReference type="VEuPathDB" id="FungiDB:PHYBLDRAFT_144026"/>
<evidence type="ECO:0000313" key="2">
    <source>
        <dbReference type="Proteomes" id="UP000077315"/>
    </source>
</evidence>
<dbReference type="PANTHER" id="PTHR28180">
    <property type="entry name" value="CONSERVED MITOCHONDRIAL PROTEIN-RELATED"/>
    <property type="match status" value="1"/>
</dbReference>
<dbReference type="AlphaFoldDB" id="A0A163E165"/>
<dbReference type="SUPFAM" id="SSF69118">
    <property type="entry name" value="AhpD-like"/>
    <property type="match status" value="1"/>
</dbReference>
<name>A0A163E165_PHYB8</name>
<dbReference type="STRING" id="763407.A0A163E165"/>
<organism evidence="1 2">
    <name type="scientific">Phycomyces blakesleeanus (strain ATCC 8743b / DSM 1359 / FGSC 10004 / NBRC 33097 / NRRL 1555)</name>
    <dbReference type="NCBI Taxonomy" id="763407"/>
    <lineage>
        <taxon>Eukaryota</taxon>
        <taxon>Fungi</taxon>
        <taxon>Fungi incertae sedis</taxon>
        <taxon>Mucoromycota</taxon>
        <taxon>Mucoromycotina</taxon>
        <taxon>Mucoromycetes</taxon>
        <taxon>Mucorales</taxon>
        <taxon>Phycomycetaceae</taxon>
        <taxon>Phycomyces</taxon>
    </lineage>
</organism>